<evidence type="ECO:0000313" key="1">
    <source>
        <dbReference type="EMBL" id="OMH81184.1"/>
    </source>
</evidence>
<dbReference type="Proteomes" id="UP000188320">
    <property type="component" value="Unassembled WGS sequence"/>
</dbReference>
<keyword evidence="2" id="KW-1185">Reference proteome</keyword>
<dbReference type="EMBL" id="LSSK01000954">
    <property type="protein sequence ID" value="OMH81184.1"/>
    <property type="molecule type" value="Genomic_DNA"/>
</dbReference>
<dbReference type="AlphaFoldDB" id="A0A1R1PJP4"/>
<gene>
    <name evidence="1" type="ORF">AX774_g5363</name>
</gene>
<proteinExistence type="predicted"/>
<organism evidence="1 2">
    <name type="scientific">Zancudomyces culisetae</name>
    <name type="common">Gut fungus</name>
    <name type="synonym">Smittium culisetae</name>
    <dbReference type="NCBI Taxonomy" id="1213189"/>
    <lineage>
        <taxon>Eukaryota</taxon>
        <taxon>Fungi</taxon>
        <taxon>Fungi incertae sedis</taxon>
        <taxon>Zoopagomycota</taxon>
        <taxon>Kickxellomycotina</taxon>
        <taxon>Harpellomycetes</taxon>
        <taxon>Harpellales</taxon>
        <taxon>Legeriomycetaceae</taxon>
        <taxon>Zancudomyces</taxon>
    </lineage>
</organism>
<accession>A0A1R1PJP4</accession>
<name>A0A1R1PJP4_ZANCU</name>
<protein>
    <submittedName>
        <fullName evidence="1">Uncharacterized protein</fullName>
    </submittedName>
</protein>
<evidence type="ECO:0000313" key="2">
    <source>
        <dbReference type="Proteomes" id="UP000188320"/>
    </source>
</evidence>
<reference evidence="2" key="1">
    <citation type="submission" date="2017-01" db="EMBL/GenBank/DDBJ databases">
        <authorList>
            <person name="Wang Y."/>
            <person name="White M."/>
            <person name="Kvist S."/>
            <person name="Moncalvo J.-M."/>
        </authorList>
    </citation>
    <scope>NUCLEOTIDE SEQUENCE [LARGE SCALE GENOMIC DNA]</scope>
    <source>
        <strain evidence="2">COL-18-3</strain>
    </source>
</reference>
<comment type="caution">
    <text evidence="1">The sequence shown here is derived from an EMBL/GenBank/DDBJ whole genome shotgun (WGS) entry which is preliminary data.</text>
</comment>
<sequence>MMTPGIMQMAENLVGTKELCRQINFLPKSCKEAHSSGCTSRSLDKHTPCILATELPGDSGNFSSRS</sequence>